<evidence type="ECO:0000313" key="3">
    <source>
        <dbReference type="Proteomes" id="UP000266861"/>
    </source>
</evidence>
<keyword evidence="1" id="KW-0812">Transmembrane</keyword>
<gene>
    <name evidence="2" type="ORF">Glove_46g139</name>
</gene>
<dbReference type="AlphaFoldDB" id="A0A397JFJ8"/>
<evidence type="ECO:0000313" key="2">
    <source>
        <dbReference type="EMBL" id="RHZ86791.1"/>
    </source>
</evidence>
<feature type="transmembrane region" description="Helical" evidence="1">
    <location>
        <begin position="53"/>
        <end position="71"/>
    </location>
</feature>
<dbReference type="Proteomes" id="UP000266861">
    <property type="component" value="Unassembled WGS sequence"/>
</dbReference>
<organism evidence="2 3">
    <name type="scientific">Diversispora epigaea</name>
    <dbReference type="NCBI Taxonomy" id="1348612"/>
    <lineage>
        <taxon>Eukaryota</taxon>
        <taxon>Fungi</taxon>
        <taxon>Fungi incertae sedis</taxon>
        <taxon>Mucoromycota</taxon>
        <taxon>Glomeromycotina</taxon>
        <taxon>Glomeromycetes</taxon>
        <taxon>Diversisporales</taxon>
        <taxon>Diversisporaceae</taxon>
        <taxon>Diversispora</taxon>
    </lineage>
</organism>
<protein>
    <submittedName>
        <fullName evidence="2">Uncharacterized protein</fullName>
    </submittedName>
</protein>
<reference evidence="2 3" key="1">
    <citation type="submission" date="2018-08" db="EMBL/GenBank/DDBJ databases">
        <title>Genome and evolution of the arbuscular mycorrhizal fungus Diversispora epigaea (formerly Glomus versiforme) and its bacterial endosymbionts.</title>
        <authorList>
            <person name="Sun X."/>
            <person name="Fei Z."/>
            <person name="Harrison M."/>
        </authorList>
    </citation>
    <scope>NUCLEOTIDE SEQUENCE [LARGE SCALE GENOMIC DNA]</scope>
    <source>
        <strain evidence="2 3">IT104</strain>
    </source>
</reference>
<dbReference type="EMBL" id="PQFF01000043">
    <property type="protein sequence ID" value="RHZ86791.1"/>
    <property type="molecule type" value="Genomic_DNA"/>
</dbReference>
<name>A0A397JFJ8_9GLOM</name>
<proteinExistence type="predicted"/>
<sequence>MNYIHPKLSFELEINKNCIFKTKVVLNIQKRLKKKVMGRLLVHSRKVFTGKTIYIKRIQNIFIIFIIIIIFHNSKKKKQKRENENDARFIVRDRRGVSH</sequence>
<comment type="caution">
    <text evidence="2">The sequence shown here is derived from an EMBL/GenBank/DDBJ whole genome shotgun (WGS) entry which is preliminary data.</text>
</comment>
<keyword evidence="3" id="KW-1185">Reference proteome</keyword>
<accession>A0A397JFJ8</accession>
<evidence type="ECO:0000256" key="1">
    <source>
        <dbReference type="SAM" id="Phobius"/>
    </source>
</evidence>
<keyword evidence="1" id="KW-0472">Membrane</keyword>
<keyword evidence="1" id="KW-1133">Transmembrane helix</keyword>